<dbReference type="AlphaFoldDB" id="A1BHH2"/>
<dbReference type="OrthoDB" id="9763484at2"/>
<dbReference type="InterPro" id="IPR052016">
    <property type="entry name" value="Bact_Sigma-Reg"/>
</dbReference>
<dbReference type="Pfam" id="PF00072">
    <property type="entry name" value="Response_reg"/>
    <property type="match status" value="1"/>
</dbReference>
<keyword evidence="6" id="KW-1185">Reference proteome</keyword>
<dbReference type="eggNOG" id="COG2208">
    <property type="taxonomic scope" value="Bacteria"/>
</dbReference>
<feature type="domain" description="PAS" evidence="4">
    <location>
        <begin position="163"/>
        <end position="217"/>
    </location>
</feature>
<dbReference type="Gene3D" id="3.30.450.20">
    <property type="entry name" value="PAS domain"/>
    <property type="match status" value="1"/>
</dbReference>
<evidence type="ECO:0000259" key="3">
    <source>
        <dbReference type="PROSITE" id="PS50110"/>
    </source>
</evidence>
<dbReference type="PANTHER" id="PTHR43156">
    <property type="entry name" value="STAGE II SPORULATION PROTEIN E-RELATED"/>
    <property type="match status" value="1"/>
</dbReference>
<sequence length="560" mass="62672">MKNIADITVLFVDDEADILSSLNRFLRREPYKKLFAENGKKALSLLEEHAVALVVTDLRMPEMNGLELISAVKERNPDVIRLILSGSQDFDQIIESINKGEVFRFIPKPVDPDAFRKVLNDAIDYYCLKTEREELFNELSIKNRELTRANDALRVMAGDLQRSEEKFRSMTDAAHDAVFMLNNEGKIVYRNTAAETLFGFSREEYGDQLFWELISPEFADFNIHDVCEMMPDEALPDFNSETRVRQIEGLRKDGSLVPIEISRGCVHIESVHHTVVIARDITARVEAERSRERYDSMQKELESEIERKLLQSPVPETLQGVSISRLMIPSGHLDGDFTDFIVYNSSHADIIIGDVMGHGIQSALVGAGIKALFLKAIAQKKCLYGELPDLTGVVSSVHDLCIHELMALGTFATLLFLRLDLEAGELFLIDCGHPPVLHFKDATGTISMLKGEQLPIGMIERQDYHTVSASISENDLLVLYSDGITESFSPDGRMFGTERLVELVINYHDLPAEDLIEHIKEGVSSFAGRDTFDDDVTCIVIRIGTSTYKTVAAGNPGGTP</sequence>
<keyword evidence="2" id="KW-0597">Phosphoprotein</keyword>
<dbReference type="PROSITE" id="PS50112">
    <property type="entry name" value="PAS"/>
    <property type="match status" value="1"/>
</dbReference>
<dbReference type="SMART" id="SM00448">
    <property type="entry name" value="REC"/>
    <property type="match status" value="1"/>
</dbReference>
<evidence type="ECO:0000259" key="4">
    <source>
        <dbReference type="PROSITE" id="PS50112"/>
    </source>
</evidence>
<feature type="modified residue" description="4-aspartylphosphate" evidence="2">
    <location>
        <position position="57"/>
    </location>
</feature>
<keyword evidence="1" id="KW-0378">Hydrolase</keyword>
<dbReference type="PANTHER" id="PTHR43156:SF2">
    <property type="entry name" value="STAGE II SPORULATION PROTEIN E"/>
    <property type="match status" value="1"/>
</dbReference>
<evidence type="ECO:0000313" key="5">
    <source>
        <dbReference type="EMBL" id="ABL65849.1"/>
    </source>
</evidence>
<dbReference type="RefSeq" id="WP_011745656.1">
    <property type="nucleotide sequence ID" value="NC_008639.1"/>
</dbReference>
<dbReference type="PROSITE" id="PS50110">
    <property type="entry name" value="RESPONSE_REGULATORY"/>
    <property type="match status" value="1"/>
</dbReference>
<dbReference type="SUPFAM" id="SSF52172">
    <property type="entry name" value="CheY-like"/>
    <property type="match status" value="1"/>
</dbReference>
<dbReference type="CDD" id="cd17569">
    <property type="entry name" value="REC_HupR-like"/>
    <property type="match status" value="1"/>
</dbReference>
<dbReference type="SMART" id="SM00331">
    <property type="entry name" value="PP2C_SIG"/>
    <property type="match status" value="1"/>
</dbReference>
<evidence type="ECO:0000313" key="6">
    <source>
        <dbReference type="Proteomes" id="UP000008701"/>
    </source>
</evidence>
<dbReference type="SMART" id="SM00091">
    <property type="entry name" value="PAS"/>
    <property type="match status" value="1"/>
</dbReference>
<gene>
    <name evidence="5" type="ordered locus">Cpha266_1833</name>
</gene>
<feature type="domain" description="Response regulatory" evidence="3">
    <location>
        <begin position="8"/>
        <end position="123"/>
    </location>
</feature>
<dbReference type="Gene3D" id="3.60.40.10">
    <property type="entry name" value="PPM-type phosphatase domain"/>
    <property type="match status" value="1"/>
</dbReference>
<proteinExistence type="predicted"/>
<dbReference type="SUPFAM" id="SSF55785">
    <property type="entry name" value="PYP-like sensor domain (PAS domain)"/>
    <property type="match status" value="1"/>
</dbReference>
<dbReference type="InterPro" id="IPR035965">
    <property type="entry name" value="PAS-like_dom_sf"/>
</dbReference>
<organism evidence="5 6">
    <name type="scientific">Chlorobium phaeobacteroides (strain DSM 266 / SMG 266 / 2430)</name>
    <dbReference type="NCBI Taxonomy" id="290317"/>
    <lineage>
        <taxon>Bacteria</taxon>
        <taxon>Pseudomonadati</taxon>
        <taxon>Chlorobiota</taxon>
        <taxon>Chlorobiia</taxon>
        <taxon>Chlorobiales</taxon>
        <taxon>Chlorobiaceae</taxon>
        <taxon>Chlorobium/Pelodictyon group</taxon>
        <taxon>Chlorobium</taxon>
    </lineage>
</organism>
<dbReference type="SUPFAM" id="SSF81606">
    <property type="entry name" value="PP2C-like"/>
    <property type="match status" value="1"/>
</dbReference>
<evidence type="ECO:0000256" key="2">
    <source>
        <dbReference type="PROSITE-ProRule" id="PRU00169"/>
    </source>
</evidence>
<dbReference type="HOGENOM" id="CLU_477929_0_0_10"/>
<dbReference type="Pfam" id="PF13426">
    <property type="entry name" value="PAS_9"/>
    <property type="match status" value="1"/>
</dbReference>
<dbReference type="eggNOG" id="COG3437">
    <property type="taxonomic scope" value="Bacteria"/>
</dbReference>
<dbReference type="NCBIfam" id="TIGR00229">
    <property type="entry name" value="sensory_box"/>
    <property type="match status" value="1"/>
</dbReference>
<name>A1BHH2_CHLPD</name>
<reference evidence="5 6" key="1">
    <citation type="submission" date="2006-12" db="EMBL/GenBank/DDBJ databases">
        <title>Complete sequence of Chlorobium phaeobacteroides DSM 266.</title>
        <authorList>
            <consortium name="US DOE Joint Genome Institute"/>
            <person name="Copeland A."/>
            <person name="Lucas S."/>
            <person name="Lapidus A."/>
            <person name="Barry K."/>
            <person name="Detter J.C."/>
            <person name="Glavina del Rio T."/>
            <person name="Hammon N."/>
            <person name="Israni S."/>
            <person name="Pitluck S."/>
            <person name="Goltsman E."/>
            <person name="Schmutz J."/>
            <person name="Larimer F."/>
            <person name="Land M."/>
            <person name="Hauser L."/>
            <person name="Mikhailova N."/>
            <person name="Li T."/>
            <person name="Overmann J."/>
            <person name="Bryant D.A."/>
            <person name="Richardson P."/>
        </authorList>
    </citation>
    <scope>NUCLEOTIDE SEQUENCE [LARGE SCALE GENOMIC DNA]</scope>
    <source>
        <strain evidence="5 6">DSM 266</strain>
    </source>
</reference>
<dbReference type="InterPro" id="IPR011006">
    <property type="entry name" value="CheY-like_superfamily"/>
</dbReference>
<dbReference type="Gene3D" id="3.40.50.2300">
    <property type="match status" value="1"/>
</dbReference>
<dbReference type="InterPro" id="IPR001932">
    <property type="entry name" value="PPM-type_phosphatase-like_dom"/>
</dbReference>
<dbReference type="EMBL" id="CP000492">
    <property type="protein sequence ID" value="ABL65849.1"/>
    <property type="molecule type" value="Genomic_DNA"/>
</dbReference>
<dbReference type="GO" id="GO:0000160">
    <property type="term" value="P:phosphorelay signal transduction system"/>
    <property type="evidence" value="ECO:0007669"/>
    <property type="project" value="InterPro"/>
</dbReference>
<evidence type="ECO:0000256" key="1">
    <source>
        <dbReference type="ARBA" id="ARBA00022801"/>
    </source>
</evidence>
<protein>
    <submittedName>
        <fullName evidence="5">Putative PAS/PAC sensor protein</fullName>
    </submittedName>
</protein>
<dbReference type="Pfam" id="PF07228">
    <property type="entry name" value="SpoIIE"/>
    <property type="match status" value="1"/>
</dbReference>
<dbReference type="Proteomes" id="UP000008701">
    <property type="component" value="Chromosome"/>
</dbReference>
<accession>A1BHH2</accession>
<dbReference type="CDD" id="cd00130">
    <property type="entry name" value="PAS"/>
    <property type="match status" value="1"/>
</dbReference>
<dbReference type="InterPro" id="IPR036457">
    <property type="entry name" value="PPM-type-like_dom_sf"/>
</dbReference>
<dbReference type="GO" id="GO:0016791">
    <property type="term" value="F:phosphatase activity"/>
    <property type="evidence" value="ECO:0007669"/>
    <property type="project" value="TreeGrafter"/>
</dbReference>
<dbReference type="InterPro" id="IPR000014">
    <property type="entry name" value="PAS"/>
</dbReference>
<dbReference type="InterPro" id="IPR001789">
    <property type="entry name" value="Sig_transdc_resp-reg_receiver"/>
</dbReference>
<dbReference type="STRING" id="290317.Cpha266_1833"/>
<dbReference type="KEGG" id="cph:Cpha266_1833"/>